<dbReference type="Proteomes" id="UP000188181">
    <property type="component" value="Chromosome"/>
</dbReference>
<evidence type="ECO:0000313" key="1">
    <source>
        <dbReference type="EMBL" id="AQQ71440.1"/>
    </source>
</evidence>
<reference evidence="2" key="1">
    <citation type="submission" date="2017-02" db="EMBL/GenBank/DDBJ databases">
        <title>Comparative genomics and description of representatives of a novel lineage of planctomycetes thriving in anoxic sediments.</title>
        <authorList>
            <person name="Spring S."/>
            <person name="Bunk B."/>
            <person name="Sproer C."/>
        </authorList>
    </citation>
    <scope>NUCLEOTIDE SEQUENCE [LARGE SCALE GENOMIC DNA]</scope>
    <source>
        <strain evidence="2">SM-Chi-D1</strain>
    </source>
</reference>
<dbReference type="EMBL" id="CP019646">
    <property type="protein sequence ID" value="AQQ71440.1"/>
    <property type="molecule type" value="Genomic_DNA"/>
</dbReference>
<protein>
    <submittedName>
        <fullName evidence="1">Uncharacterized protein</fullName>
    </submittedName>
</protein>
<accession>A0A1Q2MFJ5</accession>
<evidence type="ECO:0000313" key="2">
    <source>
        <dbReference type="Proteomes" id="UP000188181"/>
    </source>
</evidence>
<dbReference type="AlphaFoldDB" id="A0A1Q2MFJ5"/>
<dbReference type="RefSeq" id="WP_146683615.1">
    <property type="nucleotide sequence ID" value="NZ_CP019646.1"/>
</dbReference>
<organism evidence="1 2">
    <name type="scientific">Limihaloglobus sulfuriphilus</name>
    <dbReference type="NCBI Taxonomy" id="1851148"/>
    <lineage>
        <taxon>Bacteria</taxon>
        <taxon>Pseudomonadati</taxon>
        <taxon>Planctomycetota</taxon>
        <taxon>Phycisphaerae</taxon>
        <taxon>Sedimentisphaerales</taxon>
        <taxon>Sedimentisphaeraceae</taxon>
        <taxon>Limihaloglobus</taxon>
    </lineage>
</organism>
<proteinExistence type="predicted"/>
<dbReference type="STRING" id="1851148.SMSP2_01814"/>
<keyword evidence="2" id="KW-1185">Reference proteome</keyword>
<sequence>MKTLILSIISLFSFLFHGCYENSDLYGNTNIVFKCEGNRVLLNLEQQQKQSGNSTIITDYMVIKESLILYKDRSYEWDFTTEKLGKKSYKGILPIHDFSMLVDLLDKSDFKKENGFLIYRHNMKDSSQFLPKSIAILCKYIYDQHIVSESANLAGG</sequence>
<gene>
    <name evidence="1" type="ORF">SMSP2_01814</name>
</gene>
<name>A0A1Q2MFJ5_9BACT</name>
<dbReference type="KEGG" id="pbas:SMSP2_01814"/>